<protein>
    <submittedName>
        <fullName evidence="1">Uncharacterized protein</fullName>
    </submittedName>
</protein>
<keyword evidence="2" id="KW-1185">Reference proteome</keyword>
<proteinExistence type="predicted"/>
<reference evidence="1 2" key="1">
    <citation type="submission" date="2023-03" db="EMBL/GenBank/DDBJ databases">
        <title>WGS of Gossypium arboreum.</title>
        <authorList>
            <person name="Yu D."/>
        </authorList>
    </citation>
    <scope>NUCLEOTIDE SEQUENCE [LARGE SCALE GENOMIC DNA]</scope>
    <source>
        <tissue evidence="1">Leaf</tissue>
    </source>
</reference>
<name>A0ABR0R3Q2_GOSAR</name>
<comment type="caution">
    <text evidence="1">The sequence shown here is derived from an EMBL/GenBank/DDBJ whole genome shotgun (WGS) entry which is preliminary data.</text>
</comment>
<evidence type="ECO:0000313" key="2">
    <source>
        <dbReference type="Proteomes" id="UP001358586"/>
    </source>
</evidence>
<gene>
    <name evidence="1" type="ORF">PVK06_002036</name>
</gene>
<dbReference type="Proteomes" id="UP001358586">
    <property type="component" value="Chromosome 1"/>
</dbReference>
<accession>A0ABR0R3Q2</accession>
<organism evidence="1 2">
    <name type="scientific">Gossypium arboreum</name>
    <name type="common">Tree cotton</name>
    <name type="synonym">Gossypium nanking</name>
    <dbReference type="NCBI Taxonomy" id="29729"/>
    <lineage>
        <taxon>Eukaryota</taxon>
        <taxon>Viridiplantae</taxon>
        <taxon>Streptophyta</taxon>
        <taxon>Embryophyta</taxon>
        <taxon>Tracheophyta</taxon>
        <taxon>Spermatophyta</taxon>
        <taxon>Magnoliopsida</taxon>
        <taxon>eudicotyledons</taxon>
        <taxon>Gunneridae</taxon>
        <taxon>Pentapetalae</taxon>
        <taxon>rosids</taxon>
        <taxon>malvids</taxon>
        <taxon>Malvales</taxon>
        <taxon>Malvaceae</taxon>
        <taxon>Malvoideae</taxon>
        <taxon>Gossypium</taxon>
    </lineage>
</organism>
<dbReference type="EMBL" id="JARKNE010000001">
    <property type="protein sequence ID" value="KAK5845807.1"/>
    <property type="molecule type" value="Genomic_DNA"/>
</dbReference>
<sequence length="68" mass="7997">MEEVVRDVFNPDDEDHYIVVNHVQLNNEVQQEFGIKDHDEELQMKDCVTDPIDIVAKLEQPELYRTLG</sequence>
<evidence type="ECO:0000313" key="1">
    <source>
        <dbReference type="EMBL" id="KAK5845807.1"/>
    </source>
</evidence>